<reference evidence="4 5" key="1">
    <citation type="submission" date="2020-04" db="EMBL/GenBank/DDBJ databases">
        <title>Genome sequencing of novel species.</title>
        <authorList>
            <person name="Heo J."/>
            <person name="Kim S.-J."/>
            <person name="Kim J.-S."/>
            <person name="Hong S.-B."/>
            <person name="Kwon S.-W."/>
        </authorList>
    </citation>
    <scope>NUCLEOTIDE SEQUENCE [LARGE SCALE GENOMIC DNA]</scope>
    <source>
        <strain evidence="4 5">MFER-1</strain>
    </source>
</reference>
<evidence type="ECO:0000313" key="4">
    <source>
        <dbReference type="EMBL" id="QJD88334.1"/>
    </source>
</evidence>
<dbReference type="EMBL" id="CP051680">
    <property type="protein sequence ID" value="QJD88334.1"/>
    <property type="molecule type" value="Genomic_DNA"/>
</dbReference>
<dbReference type="Pfam" id="PF08240">
    <property type="entry name" value="ADH_N"/>
    <property type="match status" value="1"/>
</dbReference>
<dbReference type="SUPFAM" id="SSF51735">
    <property type="entry name" value="NAD(P)-binding Rossmann-fold domains"/>
    <property type="match status" value="1"/>
</dbReference>
<dbReference type="PANTHER" id="PTHR48106">
    <property type="entry name" value="QUINONE OXIDOREDUCTASE PIG3-RELATED"/>
    <property type="match status" value="1"/>
</dbReference>
<evidence type="ECO:0000256" key="2">
    <source>
        <dbReference type="ARBA" id="ARBA00023002"/>
    </source>
</evidence>
<dbReference type="KEGG" id="cheb:HH215_25070"/>
<sequence length="482" mass="51317">MKAAAFAAYGPPEVLRTVEMAMPVPGPKEVRIRVKAAGVQPFDLAVREGLTLPGVPNSLPKIPGNEFAGVVDLVGDGVTDFSVGDEVLGYRILNSYAEYVVVPADQLVAKPGGMPWEVAGAFSASGQTAHTALSELGIRQGETLLIHAAAGGVGTFAVQLALALGATVIGTASERNHEYLRSLGAIPVAYGEGLADRVRALAPQGIDAALDAAGGDALRVSVELVHDKQRIGTLVAFDLAPEFGVRTIRSQRSAARLAELVELYEQGHLRIPIRKTFPLDRAADAHREIETGHGHGKVVLTFTAQLNIGIILGSTRPGRVSPQVGKWIKEIADKRGDASYEIVDLADYDLLFLGDPSGEQQVAAWAKKISDLDGFVFVTAEYNHSITGVLKNALDSAHAEWYNKAAGIVSYGSSGGTRAAEHLRGILAELQVADVRAHPALNLFTDFENYTTFKPSEKHISHVNGMLNQMLSWSAALKSVRT</sequence>
<feature type="domain" description="Enoyl reductase (ER)" evidence="3">
    <location>
        <begin position="10"/>
        <end position="300"/>
    </location>
</feature>
<dbReference type="Proteomes" id="UP000502248">
    <property type="component" value="Chromosome"/>
</dbReference>
<dbReference type="InterPro" id="IPR029039">
    <property type="entry name" value="Flavoprotein-like_sf"/>
</dbReference>
<dbReference type="InterPro" id="IPR036291">
    <property type="entry name" value="NAD(P)-bd_dom_sf"/>
</dbReference>
<evidence type="ECO:0000256" key="1">
    <source>
        <dbReference type="ARBA" id="ARBA00022857"/>
    </source>
</evidence>
<dbReference type="GO" id="GO:0016651">
    <property type="term" value="F:oxidoreductase activity, acting on NAD(P)H"/>
    <property type="evidence" value="ECO:0007669"/>
    <property type="project" value="TreeGrafter"/>
</dbReference>
<dbReference type="Pfam" id="PF13602">
    <property type="entry name" value="ADH_zinc_N_2"/>
    <property type="match status" value="1"/>
</dbReference>
<evidence type="ECO:0000259" key="3">
    <source>
        <dbReference type="SMART" id="SM00829"/>
    </source>
</evidence>
<dbReference type="Pfam" id="PF03358">
    <property type="entry name" value="FMN_red"/>
    <property type="match status" value="1"/>
</dbReference>
<dbReference type="GO" id="GO:0070402">
    <property type="term" value="F:NADPH binding"/>
    <property type="evidence" value="ECO:0007669"/>
    <property type="project" value="TreeGrafter"/>
</dbReference>
<dbReference type="Gene3D" id="3.90.180.10">
    <property type="entry name" value="Medium-chain alcohol dehydrogenases, catalytic domain"/>
    <property type="match status" value="1"/>
</dbReference>
<keyword evidence="1" id="KW-0521">NADP</keyword>
<dbReference type="InterPro" id="IPR011032">
    <property type="entry name" value="GroES-like_sf"/>
</dbReference>
<dbReference type="CDD" id="cd05289">
    <property type="entry name" value="MDR_like_2"/>
    <property type="match status" value="1"/>
</dbReference>
<name>A0A7Z2VSF7_9BACL</name>
<dbReference type="Gene3D" id="3.40.50.720">
    <property type="entry name" value="NAD(P)-binding Rossmann-like Domain"/>
    <property type="match status" value="1"/>
</dbReference>
<dbReference type="InterPro" id="IPR013154">
    <property type="entry name" value="ADH-like_N"/>
</dbReference>
<dbReference type="SMART" id="SM00829">
    <property type="entry name" value="PKS_ER"/>
    <property type="match status" value="1"/>
</dbReference>
<protein>
    <submittedName>
        <fullName evidence="4">Zinc-binding dehydrogenase</fullName>
    </submittedName>
</protein>
<gene>
    <name evidence="4" type="ORF">HH215_25070</name>
</gene>
<evidence type="ECO:0000313" key="5">
    <source>
        <dbReference type="Proteomes" id="UP000502248"/>
    </source>
</evidence>
<dbReference type="SUPFAM" id="SSF50129">
    <property type="entry name" value="GroES-like"/>
    <property type="match status" value="1"/>
</dbReference>
<proteinExistence type="predicted"/>
<organism evidence="4 5">
    <name type="scientific">Cohnella herbarum</name>
    <dbReference type="NCBI Taxonomy" id="2728023"/>
    <lineage>
        <taxon>Bacteria</taxon>
        <taxon>Bacillati</taxon>
        <taxon>Bacillota</taxon>
        <taxon>Bacilli</taxon>
        <taxon>Bacillales</taxon>
        <taxon>Paenibacillaceae</taxon>
        <taxon>Cohnella</taxon>
    </lineage>
</organism>
<dbReference type="Gene3D" id="3.40.50.360">
    <property type="match status" value="1"/>
</dbReference>
<accession>A0A7Z2VSF7</accession>
<dbReference type="SUPFAM" id="SSF52218">
    <property type="entry name" value="Flavoproteins"/>
    <property type="match status" value="1"/>
</dbReference>
<dbReference type="InterPro" id="IPR020843">
    <property type="entry name" value="ER"/>
</dbReference>
<keyword evidence="5" id="KW-1185">Reference proteome</keyword>
<dbReference type="AlphaFoldDB" id="A0A7Z2VSF7"/>
<keyword evidence="2" id="KW-0560">Oxidoreductase</keyword>
<dbReference type="InterPro" id="IPR005025">
    <property type="entry name" value="FMN_Rdtase-like_dom"/>
</dbReference>